<dbReference type="InterPro" id="IPR000569">
    <property type="entry name" value="HECT_dom"/>
</dbReference>
<dbReference type="Gene3D" id="3.30.2160.10">
    <property type="entry name" value="Hect, E3 ligase catalytic domain"/>
    <property type="match status" value="1"/>
</dbReference>
<dbReference type="OrthoDB" id="8068875at2759"/>
<comment type="catalytic activity">
    <reaction evidence="1">
        <text>S-ubiquitinyl-[E2 ubiquitin-conjugating enzyme]-L-cysteine + [acceptor protein]-L-lysine = [E2 ubiquitin-conjugating enzyme]-L-cysteine + N(6)-ubiquitinyl-[acceptor protein]-L-lysine.</text>
        <dbReference type="EC" id="2.3.2.26"/>
    </reaction>
</comment>
<dbReference type="PROSITE" id="PS50237">
    <property type="entry name" value="HECT"/>
    <property type="match status" value="1"/>
</dbReference>
<dbReference type="InterPro" id="IPR035983">
    <property type="entry name" value="Hect_E3_ubiquitin_ligase"/>
</dbReference>
<dbReference type="SUPFAM" id="SSF56204">
    <property type="entry name" value="Hect, E3 ligase catalytic domain"/>
    <property type="match status" value="1"/>
</dbReference>
<accession>A0A1M8A3Y9</accession>
<dbReference type="CDD" id="cd00078">
    <property type="entry name" value="HECTc"/>
    <property type="match status" value="1"/>
</dbReference>
<evidence type="ECO:0000256" key="1">
    <source>
        <dbReference type="ARBA" id="ARBA00000885"/>
    </source>
</evidence>
<dbReference type="EC" id="2.3.2.26" evidence="2"/>
<evidence type="ECO:0000256" key="2">
    <source>
        <dbReference type="ARBA" id="ARBA00012485"/>
    </source>
</evidence>
<name>A0A1M8A3Y9_MALS4</name>
<reference evidence="8" key="1">
    <citation type="journal article" date="2017" name="Nucleic Acids Res.">
        <title>Proteogenomics produces comprehensive and highly accurate protein-coding gene annotation in a complete genome assembly of Malassezia sympodialis.</title>
        <authorList>
            <person name="Zhu Y."/>
            <person name="Engstroem P.G."/>
            <person name="Tellgren-Roth C."/>
            <person name="Baudo C.D."/>
            <person name="Kennell J.C."/>
            <person name="Sun S."/>
            <person name="Billmyre R.B."/>
            <person name="Schroeder M.S."/>
            <person name="Andersson A."/>
            <person name="Holm T."/>
            <person name="Sigurgeirsson B."/>
            <person name="Wu G."/>
            <person name="Sankaranarayanan S.R."/>
            <person name="Siddharthan R."/>
            <person name="Sanyal K."/>
            <person name="Lundeberg J."/>
            <person name="Nystedt B."/>
            <person name="Boekhout T."/>
            <person name="Dawson T.L. Jr."/>
            <person name="Heitman J."/>
            <person name="Scheynius A."/>
            <person name="Lehtioe J."/>
        </authorList>
    </citation>
    <scope>NUCLEOTIDE SEQUENCE [LARGE SCALE GENOMIC DNA]</scope>
    <source>
        <strain evidence="8">ATCC 42132</strain>
    </source>
</reference>
<feature type="active site" description="Glycyl thioester intermediate" evidence="5">
    <location>
        <position position="945"/>
    </location>
</feature>
<dbReference type="EMBL" id="LT671822">
    <property type="protein sequence ID" value="SHO77178.1"/>
    <property type="molecule type" value="Genomic_DNA"/>
</dbReference>
<gene>
    <name evidence="7" type="ORF">MSYG_1519</name>
</gene>
<dbReference type="VEuPathDB" id="FungiDB:MSYG_1519"/>
<evidence type="ECO:0000256" key="5">
    <source>
        <dbReference type="PROSITE-ProRule" id="PRU00104"/>
    </source>
</evidence>
<dbReference type="InterPro" id="IPR044611">
    <property type="entry name" value="E3A/B/C-like"/>
</dbReference>
<keyword evidence="4 5" id="KW-0833">Ubl conjugation pathway</keyword>
<evidence type="ECO:0000259" key="6">
    <source>
        <dbReference type="PROSITE" id="PS50237"/>
    </source>
</evidence>
<evidence type="ECO:0000256" key="4">
    <source>
        <dbReference type="ARBA" id="ARBA00022786"/>
    </source>
</evidence>
<dbReference type="PANTHER" id="PTHR45700:SF2">
    <property type="entry name" value="UBIQUITIN-PROTEIN LIGASE E3C"/>
    <property type="match status" value="1"/>
</dbReference>
<dbReference type="STRING" id="1230383.A0A1M8A3Y9"/>
<evidence type="ECO:0000313" key="8">
    <source>
        <dbReference type="Proteomes" id="UP000186303"/>
    </source>
</evidence>
<dbReference type="AlphaFoldDB" id="A0A1M8A3Y9"/>
<evidence type="ECO:0000313" key="7">
    <source>
        <dbReference type="EMBL" id="SHO77178.1"/>
    </source>
</evidence>
<protein>
    <recommendedName>
        <fullName evidence="2">HECT-type E3 ubiquitin transferase</fullName>
        <ecNumber evidence="2">2.3.2.26</ecNumber>
    </recommendedName>
</protein>
<dbReference type="OMA" id="LAWYRFI"/>
<dbReference type="FunFam" id="3.30.2160.10:FF:000002">
    <property type="entry name" value="Putative Ubiquitin-protein ligase E3C"/>
    <property type="match status" value="1"/>
</dbReference>
<feature type="domain" description="HECT" evidence="6">
    <location>
        <begin position="642"/>
        <end position="977"/>
    </location>
</feature>
<dbReference type="PROSITE" id="PS50096">
    <property type="entry name" value="IQ"/>
    <property type="match status" value="1"/>
</dbReference>
<dbReference type="PANTHER" id="PTHR45700">
    <property type="entry name" value="UBIQUITIN-PROTEIN LIGASE E3C"/>
    <property type="match status" value="1"/>
</dbReference>
<keyword evidence="3" id="KW-0808">Transferase</keyword>
<organism evidence="7 8">
    <name type="scientific">Malassezia sympodialis (strain ATCC 42132)</name>
    <name type="common">Atopic eczema-associated yeast</name>
    <dbReference type="NCBI Taxonomy" id="1230383"/>
    <lineage>
        <taxon>Eukaryota</taxon>
        <taxon>Fungi</taxon>
        <taxon>Dikarya</taxon>
        <taxon>Basidiomycota</taxon>
        <taxon>Ustilaginomycotina</taxon>
        <taxon>Malasseziomycetes</taxon>
        <taxon>Malasseziales</taxon>
        <taxon>Malasseziaceae</taxon>
        <taxon>Malassezia</taxon>
    </lineage>
</organism>
<dbReference type="SMART" id="SM00119">
    <property type="entry name" value="HECTc"/>
    <property type="match status" value="1"/>
</dbReference>
<dbReference type="Gene3D" id="3.90.1750.10">
    <property type="entry name" value="Hect, E3 ligase catalytic domains"/>
    <property type="match status" value="1"/>
</dbReference>
<dbReference type="GO" id="GO:0000209">
    <property type="term" value="P:protein polyubiquitination"/>
    <property type="evidence" value="ECO:0007669"/>
    <property type="project" value="InterPro"/>
</dbReference>
<dbReference type="GO" id="GO:0006511">
    <property type="term" value="P:ubiquitin-dependent protein catabolic process"/>
    <property type="evidence" value="ECO:0007669"/>
    <property type="project" value="TreeGrafter"/>
</dbReference>
<sequence length="977" mass="110586">MAATRLQSFYRAHLTSRAWRLALAQEFDEMFPNIADHDSWIHVTRLAVFCQSPNTLEHVSRLAAWAHMAVQTDVWSDSASWKTLFLMALRLSIRALSSGMLQHDDAHALFMLVVHTLAGDHGELQCFLVYGMLKENLYHALRVHFVGLRKEATPEQTVCVDAFLQPLRLFPGPTHGFAEVPTDPHASPRALCLSGFTEEILSIPNLLQSMPISAVTQFSASLPVDDVLQQVCTLGTYYDVSSGDSSLPTNPIHCPYLLANLLPLVSIRVKSMGGRQLAQYLEALTILQNALDRSIFADQSSTNARAFSQLSTLVSHGHLCSIFVASKKYAVTSRPAFFSFLVAITQAWPSHVAEDVLMTVLYGFEAQPSSASVPFGAVARELWRGWVRSSSLARTISAPGHDMVYYAEELRKQIISPTFATEWPMLLLLCMLYGRCLLTLGDDEFYPPRLPSSSNPPKNPLTLDELVDFSAILRNMVFSLFWTDASIFDLHVPGTRLTLGETQRMATRLLRQLHTRDSRRSFVPRGHWHLLRQQDLASFIKAVVLEERDLSRVGNELTHQSIMSERTRAFMTPRLQVLEQIPFVIPFEVRVEIFRQFVRNDVERLGISRDLFSPFQRHRATIRRDHIAEDGMAQLYALGPRLKEPLEIVFIDAWGQPEAGIDGGGVFKEFLTSIVHEVFNTDRGLWCTNDRHELYPSPYSYAQAEEQLVWYTFIGRILGKALYEGILVDVKFAGFFLNKWLGLQGYVDELASLESLDKDLYRGLIALKNYNGDVENDFSLNFTVSKDEFGEQTVLELIPGGSEIPVTRENRLSYIYHMTRYRLTVQIEAQCRAFFSGLSDLIDPRWLKLLNREELRILLCGTESPIDLDDLRHHTVYGGYHEKDVAVQYFWEALAMLDQPSLKAFLRFVTSSPNPPLLGFGELNPKFAIRHAGDDPTRLPTASTCVNLLKLPAYLSREQCLEKLKYAIHAEAGFDLS</sequence>
<dbReference type="Proteomes" id="UP000186303">
    <property type="component" value="Chromosome 2"/>
</dbReference>
<proteinExistence type="predicted"/>
<dbReference type="Gene3D" id="3.30.2410.10">
    <property type="entry name" value="Hect, E3 ligase catalytic domain"/>
    <property type="match status" value="1"/>
</dbReference>
<keyword evidence="8" id="KW-1185">Reference proteome</keyword>
<dbReference type="GO" id="GO:0061630">
    <property type="term" value="F:ubiquitin protein ligase activity"/>
    <property type="evidence" value="ECO:0007669"/>
    <property type="project" value="UniProtKB-EC"/>
</dbReference>
<dbReference type="Pfam" id="PF00632">
    <property type="entry name" value="HECT"/>
    <property type="match status" value="1"/>
</dbReference>
<evidence type="ECO:0000256" key="3">
    <source>
        <dbReference type="ARBA" id="ARBA00022679"/>
    </source>
</evidence>